<dbReference type="AlphaFoldDB" id="A0A242NGS2"/>
<feature type="domain" description="Molybdopterin-guanine dinucleotide biosynthesis protein B (MobB)" evidence="1">
    <location>
        <begin position="4"/>
        <end position="70"/>
    </location>
</feature>
<evidence type="ECO:0000313" key="2">
    <source>
        <dbReference type="EMBL" id="OTP99171.1"/>
    </source>
</evidence>
<dbReference type="PANTHER" id="PTHR40072">
    <property type="entry name" value="MOLYBDOPTERIN-GUANINE DINUCLEOTIDE BIOSYNTHESIS ADAPTER PROTEIN-RELATED"/>
    <property type="match status" value="1"/>
</dbReference>
<dbReference type="EMBL" id="NARP01000020">
    <property type="protein sequence ID" value="OTP99171.1"/>
    <property type="molecule type" value="Genomic_DNA"/>
</dbReference>
<dbReference type="InterPro" id="IPR052539">
    <property type="entry name" value="MGD_biosynthesis_adapter"/>
</dbReference>
<dbReference type="Proteomes" id="UP000194800">
    <property type="component" value="Unassembled WGS sequence"/>
</dbReference>
<dbReference type="GO" id="GO:0005525">
    <property type="term" value="F:GTP binding"/>
    <property type="evidence" value="ECO:0007669"/>
    <property type="project" value="InterPro"/>
</dbReference>
<dbReference type="EMBL" id="NART01000046">
    <property type="protein sequence ID" value="OTQ09302.1"/>
    <property type="molecule type" value="Genomic_DNA"/>
</dbReference>
<protein>
    <recommendedName>
        <fullName evidence="1">Molybdopterin-guanine dinucleotide biosynthesis protein B (MobB) domain-containing protein</fullName>
    </recommendedName>
</protein>
<dbReference type="InterPro" id="IPR027417">
    <property type="entry name" value="P-loop_NTPase"/>
</dbReference>
<dbReference type="Gene3D" id="3.40.50.300">
    <property type="entry name" value="P-loop containing nucleotide triphosphate hydrolases"/>
    <property type="match status" value="1"/>
</dbReference>
<dbReference type="GO" id="GO:0006777">
    <property type="term" value="P:Mo-molybdopterin cofactor biosynthetic process"/>
    <property type="evidence" value="ECO:0007669"/>
    <property type="project" value="InterPro"/>
</dbReference>
<dbReference type="RefSeq" id="WP_086301094.1">
    <property type="nucleotide sequence ID" value="NZ_CAMLEZ010000008.1"/>
</dbReference>
<dbReference type="Proteomes" id="UP000194977">
    <property type="component" value="Unassembled WGS sequence"/>
</dbReference>
<evidence type="ECO:0000313" key="5">
    <source>
        <dbReference type="Proteomes" id="UP000194977"/>
    </source>
</evidence>
<dbReference type="OrthoDB" id="9788394at2"/>
<dbReference type="InterPro" id="IPR004435">
    <property type="entry name" value="MobB_dom"/>
</dbReference>
<evidence type="ECO:0000313" key="3">
    <source>
        <dbReference type="EMBL" id="OTQ09302.1"/>
    </source>
</evidence>
<sequence length="108" mass="12388">MLLGVNCYALIHETLDKSVDIQTLINHFSDVDIILIEGFKDETIPKIMCHRSANQKPLFIDNFIVAIACDESIETNLQKLNINETSQIAEFIKSYFELNNVIKLNLLY</sequence>
<name>A0A242NGS2_9GAMM</name>
<dbReference type="Pfam" id="PF03205">
    <property type="entry name" value="MobB"/>
    <property type="match status" value="1"/>
</dbReference>
<comment type="caution">
    <text evidence="2">The sequence shown here is derived from an EMBL/GenBank/DDBJ whole genome shotgun (WGS) entry which is preliminary data.</text>
</comment>
<keyword evidence="4" id="KW-1185">Reference proteome</keyword>
<evidence type="ECO:0000313" key="4">
    <source>
        <dbReference type="Proteomes" id="UP000194800"/>
    </source>
</evidence>
<reference evidence="4 5" key="1">
    <citation type="submission" date="2017-03" db="EMBL/GenBank/DDBJ databases">
        <title>Comparative genomics of honeybee gut symbionts reveal geographically distinct and subgroup specific antibiotic resistance.</title>
        <authorList>
            <person name="Ludvigsen J."/>
            <person name="Porcellato D."/>
            <person name="Labee-Lund T.M."/>
            <person name="Amdam G.V."/>
            <person name="Rudi K."/>
        </authorList>
    </citation>
    <scope>NUCLEOTIDE SEQUENCE [LARGE SCALE GENOMIC DNA]</scope>
    <source>
        <strain evidence="2 5">A-7-12</strain>
        <strain evidence="3 4">A-9-12</strain>
    </source>
</reference>
<dbReference type="PANTHER" id="PTHR40072:SF1">
    <property type="entry name" value="MOLYBDOPTERIN-GUANINE DINUCLEOTIDE BIOSYNTHESIS ADAPTER PROTEIN"/>
    <property type="match status" value="1"/>
</dbReference>
<evidence type="ECO:0000259" key="1">
    <source>
        <dbReference type="Pfam" id="PF03205"/>
    </source>
</evidence>
<accession>A0A242NGS2</accession>
<gene>
    <name evidence="3" type="ORF">B6C91_09605</name>
    <name evidence="2" type="ORF">B6D08_08565</name>
</gene>
<proteinExistence type="predicted"/>
<organism evidence="2 5">
    <name type="scientific">Gilliamella apicola</name>
    <dbReference type="NCBI Taxonomy" id="1196095"/>
    <lineage>
        <taxon>Bacteria</taxon>
        <taxon>Pseudomonadati</taxon>
        <taxon>Pseudomonadota</taxon>
        <taxon>Gammaproteobacteria</taxon>
        <taxon>Orbales</taxon>
        <taxon>Orbaceae</taxon>
        <taxon>Gilliamella</taxon>
    </lineage>
</organism>